<dbReference type="InterPro" id="IPR023210">
    <property type="entry name" value="NADP_OxRdtase_dom"/>
</dbReference>
<protein>
    <submittedName>
        <fullName evidence="3">Aldo/keto reductase</fullName>
    </submittedName>
</protein>
<dbReference type="EMBL" id="SDHZ01000001">
    <property type="protein sequence ID" value="RXK86976.1"/>
    <property type="molecule type" value="Genomic_DNA"/>
</dbReference>
<gene>
    <name evidence="3" type="ORF">ESB13_09385</name>
</gene>
<sequence>MKTRRDFLAQAASASVAIAATPFAAFSGSGDKAASPLSGDSPTIPGHATQLSGKLHNEFHFPQNFGIGGVGLGNGFHANSNEQINATLQAAWDAGVRYYDTSPFYGYGLSERRLGHFLFEKNRADYLLSTKIGRVFEADPAFKINPSNLWKGQLNFKYRYDYTASGVRRSIEDSLQRLGLSSIDMVLVHDLSPDTPDQGAKWLDHFAVAAKGAFPELTKMREEGIIKSWGMGVNTPEPILKALEVADPDIMLVAIQYSLLVHKNALNVVFPAMQQKKVKAIIGGPLNAGFLANRDRFNYGGTIPPEMVQKREAINTIIKKYNIDLRTAALQFCAAHPVVGAVIPGASTAEQAKTNAEAMTKKIPSQLWEDLKKAKLIEANAPVPA</sequence>
<dbReference type="Proteomes" id="UP000290545">
    <property type="component" value="Unassembled WGS sequence"/>
</dbReference>
<dbReference type="OrthoDB" id="9773828at2"/>
<dbReference type="AlphaFoldDB" id="A0A4V1MAT3"/>
<dbReference type="GO" id="GO:0005829">
    <property type="term" value="C:cytosol"/>
    <property type="evidence" value="ECO:0007669"/>
    <property type="project" value="TreeGrafter"/>
</dbReference>
<feature type="chain" id="PRO_5020716557" evidence="1">
    <location>
        <begin position="20"/>
        <end position="385"/>
    </location>
</feature>
<keyword evidence="1" id="KW-0732">Signal</keyword>
<evidence type="ECO:0000313" key="4">
    <source>
        <dbReference type="Proteomes" id="UP000290545"/>
    </source>
</evidence>
<dbReference type="InterPro" id="IPR036812">
    <property type="entry name" value="NAD(P)_OxRdtase_dom_sf"/>
</dbReference>
<dbReference type="PANTHER" id="PTHR42686:SF1">
    <property type="entry name" value="GH17980P-RELATED"/>
    <property type="match status" value="1"/>
</dbReference>
<accession>A0A4V1MAT3</accession>
<organism evidence="3 4">
    <name type="scientific">Filimonas effusa</name>
    <dbReference type="NCBI Taxonomy" id="2508721"/>
    <lineage>
        <taxon>Bacteria</taxon>
        <taxon>Pseudomonadati</taxon>
        <taxon>Bacteroidota</taxon>
        <taxon>Chitinophagia</taxon>
        <taxon>Chitinophagales</taxon>
        <taxon>Chitinophagaceae</taxon>
        <taxon>Filimonas</taxon>
    </lineage>
</organism>
<evidence type="ECO:0000313" key="3">
    <source>
        <dbReference type="EMBL" id="RXK86976.1"/>
    </source>
</evidence>
<dbReference type="CDD" id="cd19152">
    <property type="entry name" value="AKR_AKR15A"/>
    <property type="match status" value="1"/>
</dbReference>
<reference evidence="3 4" key="1">
    <citation type="submission" date="2019-01" db="EMBL/GenBank/DDBJ databases">
        <title>Filimonas sp. strain TTM-71.</title>
        <authorList>
            <person name="Chen W.-M."/>
        </authorList>
    </citation>
    <scope>NUCLEOTIDE SEQUENCE [LARGE SCALE GENOMIC DNA]</scope>
    <source>
        <strain evidence="3 4">TTM-71</strain>
    </source>
</reference>
<comment type="caution">
    <text evidence="3">The sequence shown here is derived from an EMBL/GenBank/DDBJ whole genome shotgun (WGS) entry which is preliminary data.</text>
</comment>
<dbReference type="PANTHER" id="PTHR42686">
    <property type="entry name" value="GH17980P-RELATED"/>
    <property type="match status" value="1"/>
</dbReference>
<dbReference type="Gene3D" id="3.20.20.100">
    <property type="entry name" value="NADP-dependent oxidoreductase domain"/>
    <property type="match status" value="1"/>
</dbReference>
<dbReference type="SUPFAM" id="SSF51430">
    <property type="entry name" value="NAD(P)-linked oxidoreductase"/>
    <property type="match status" value="1"/>
</dbReference>
<dbReference type="GO" id="GO:0016491">
    <property type="term" value="F:oxidoreductase activity"/>
    <property type="evidence" value="ECO:0007669"/>
    <property type="project" value="InterPro"/>
</dbReference>
<evidence type="ECO:0000256" key="1">
    <source>
        <dbReference type="SAM" id="SignalP"/>
    </source>
</evidence>
<proteinExistence type="predicted"/>
<dbReference type="InterPro" id="IPR020471">
    <property type="entry name" value="AKR"/>
</dbReference>
<dbReference type="Pfam" id="PF00248">
    <property type="entry name" value="Aldo_ket_red"/>
    <property type="match status" value="1"/>
</dbReference>
<dbReference type="RefSeq" id="WP_129002725.1">
    <property type="nucleotide sequence ID" value="NZ_SDHZ01000001.1"/>
</dbReference>
<feature type="signal peptide" evidence="1">
    <location>
        <begin position="1"/>
        <end position="19"/>
    </location>
</feature>
<keyword evidence="4" id="KW-1185">Reference proteome</keyword>
<evidence type="ECO:0000259" key="2">
    <source>
        <dbReference type="Pfam" id="PF00248"/>
    </source>
</evidence>
<dbReference type="PROSITE" id="PS51318">
    <property type="entry name" value="TAT"/>
    <property type="match status" value="1"/>
</dbReference>
<dbReference type="InterPro" id="IPR006311">
    <property type="entry name" value="TAT_signal"/>
</dbReference>
<name>A0A4V1MAT3_9BACT</name>
<feature type="domain" description="NADP-dependent oxidoreductase" evidence="2">
    <location>
        <begin position="66"/>
        <end position="373"/>
    </location>
</feature>